<evidence type="ECO:0000313" key="2">
    <source>
        <dbReference type="EMBL" id="PDX72356.1"/>
    </source>
</evidence>
<keyword evidence="1" id="KW-0472">Membrane</keyword>
<sequence>MTAPEKGRWYWAKNWLHYHWLYLVIAAVILWVGVSWLTNALHWGETLPDYQIAYVGKSSLPEDTAHAIEAAFAQYGEDLNGDRIVSVKLNQYVSDTEDVENASTYALAAQMQFLADTNAEESYFLLLDDPVHFQLDYQALANWDGTPPGDNDYTAAGKTVPWADCPVLAGYDLGTYQTTVLGTTVTGSSAELVNGLFLGRRAFYEEAKKQKVAHAREGARRLWNILTEGATP</sequence>
<organism evidence="2 3">
    <name type="scientific">Faecalibacterium prausnitzii</name>
    <dbReference type="NCBI Taxonomy" id="853"/>
    <lineage>
        <taxon>Bacteria</taxon>
        <taxon>Bacillati</taxon>
        <taxon>Bacillota</taxon>
        <taxon>Clostridia</taxon>
        <taxon>Eubacteriales</taxon>
        <taxon>Oscillospiraceae</taxon>
        <taxon>Faecalibacterium</taxon>
    </lineage>
</organism>
<feature type="transmembrane region" description="Helical" evidence="1">
    <location>
        <begin position="20"/>
        <end position="41"/>
    </location>
</feature>
<evidence type="ECO:0000256" key="1">
    <source>
        <dbReference type="SAM" id="Phobius"/>
    </source>
</evidence>
<reference evidence="2 3" key="1">
    <citation type="journal article" date="2017" name="Front. Microbiol.">
        <title>New Insights into the Diversity of the Genus Faecalibacterium.</title>
        <authorList>
            <person name="Benevides L."/>
            <person name="Burman S."/>
            <person name="Martin R."/>
            <person name="Robert V."/>
            <person name="Thomas M."/>
            <person name="Miquel S."/>
            <person name="Chain F."/>
            <person name="Sokol H."/>
            <person name="Bermudez-Humaran L.G."/>
            <person name="Morrison M."/>
            <person name="Langella P."/>
            <person name="Azevedo V.A."/>
            <person name="Chatel J.M."/>
            <person name="Soares S."/>
        </authorList>
    </citation>
    <scope>NUCLEOTIDE SEQUENCE [LARGE SCALE GENOMIC DNA]</scope>
    <source>
        <strain evidence="2 3">CNCM I 4546</strain>
    </source>
</reference>
<keyword evidence="1" id="KW-1133">Transmembrane helix</keyword>
<dbReference type="RefSeq" id="WP_097783257.1">
    <property type="nucleotide sequence ID" value="NZ_NMTV01000051.1"/>
</dbReference>
<accession>A0A2A6ZZQ4</accession>
<name>A0A2A6ZZQ4_9FIRM</name>
<dbReference type="Proteomes" id="UP000219901">
    <property type="component" value="Unassembled WGS sequence"/>
</dbReference>
<evidence type="ECO:0000313" key="3">
    <source>
        <dbReference type="Proteomes" id="UP000219901"/>
    </source>
</evidence>
<protein>
    <submittedName>
        <fullName evidence="2">Uncharacterized protein</fullName>
    </submittedName>
</protein>
<gene>
    <name evidence="2" type="ORF">CGS55_08680</name>
</gene>
<comment type="caution">
    <text evidence="2">The sequence shown here is derived from an EMBL/GenBank/DDBJ whole genome shotgun (WGS) entry which is preliminary data.</text>
</comment>
<dbReference type="AlphaFoldDB" id="A0A2A6ZZQ4"/>
<dbReference type="EMBL" id="NMTV01000051">
    <property type="protein sequence ID" value="PDX72356.1"/>
    <property type="molecule type" value="Genomic_DNA"/>
</dbReference>
<proteinExistence type="predicted"/>
<keyword evidence="1" id="KW-0812">Transmembrane</keyword>